<reference evidence="1 2" key="2">
    <citation type="journal article" date="2012" name="Stand. Genomic Sci.">
        <title>Complete genome sequence of the aquatic bacterium Runella slithyformis type strain (LSU 4(T)).</title>
        <authorList>
            <person name="Copeland A."/>
            <person name="Zhang X."/>
            <person name="Misra M."/>
            <person name="Lapidus A."/>
            <person name="Nolan M."/>
            <person name="Lucas S."/>
            <person name="Deshpande S."/>
            <person name="Cheng J.F."/>
            <person name="Tapia R."/>
            <person name="Goodwin L.A."/>
            <person name="Pitluck S."/>
            <person name="Liolios K."/>
            <person name="Pagani I."/>
            <person name="Ivanova N."/>
            <person name="Mikhailova N."/>
            <person name="Pati A."/>
            <person name="Chen A."/>
            <person name="Palaniappan K."/>
            <person name="Land M."/>
            <person name="Hauser L."/>
            <person name="Pan C."/>
            <person name="Jeffries C.D."/>
            <person name="Detter J.C."/>
            <person name="Brambilla E.M."/>
            <person name="Rohde M."/>
            <person name="Djao O.D."/>
            <person name="Goker M."/>
            <person name="Sikorski J."/>
            <person name="Tindall B.J."/>
            <person name="Woyke T."/>
            <person name="Bristow J."/>
            <person name="Eisen J.A."/>
            <person name="Markowitz V."/>
            <person name="Hugenholtz P."/>
            <person name="Kyrpides N.C."/>
            <person name="Klenk H.P."/>
            <person name="Mavromatis K."/>
        </authorList>
    </citation>
    <scope>NUCLEOTIDE SEQUENCE [LARGE SCALE GENOMIC DNA]</scope>
    <source>
        <strain evidence="2">ATCC 29530 / DSM 19594 / LMG 11500 / NCIMB 11436 / LSU 4</strain>
    </source>
</reference>
<dbReference type="Proteomes" id="UP000000493">
    <property type="component" value="Chromosome"/>
</dbReference>
<name>A0A7U3ZK24_RUNSL</name>
<dbReference type="InterPro" id="IPR035943">
    <property type="entry name" value="XisI-like_sf"/>
</dbReference>
<dbReference type="SUPFAM" id="SSF143847">
    <property type="entry name" value="XisI-like"/>
    <property type="match status" value="1"/>
</dbReference>
<dbReference type="Gene3D" id="3.30.310.110">
    <property type="entry name" value="XisI-like"/>
    <property type="match status" value="1"/>
</dbReference>
<gene>
    <name evidence="1" type="ordered locus">Runsl_2264</name>
</gene>
<dbReference type="Pfam" id="PF08869">
    <property type="entry name" value="XisI"/>
    <property type="match status" value="1"/>
</dbReference>
<dbReference type="RefSeq" id="WP_013927987.1">
    <property type="nucleotide sequence ID" value="NC_015703.1"/>
</dbReference>
<dbReference type="EMBL" id="CP002859">
    <property type="protein sequence ID" value="AEI48676.1"/>
    <property type="molecule type" value="Genomic_DNA"/>
</dbReference>
<dbReference type="InterPro" id="IPR014968">
    <property type="entry name" value="XisI"/>
</dbReference>
<reference evidence="2" key="1">
    <citation type="submission" date="2011-06" db="EMBL/GenBank/DDBJ databases">
        <title>The complete genome of chromosome of Runella slithyformis DSM 19594.</title>
        <authorList>
            <consortium name="US DOE Joint Genome Institute (JGI-PGF)"/>
            <person name="Lucas S."/>
            <person name="Han J."/>
            <person name="Lapidus A."/>
            <person name="Bruce D."/>
            <person name="Goodwin L."/>
            <person name="Pitluck S."/>
            <person name="Peters L."/>
            <person name="Kyrpides N."/>
            <person name="Mavromatis K."/>
            <person name="Ivanova N."/>
            <person name="Ovchinnikova G."/>
            <person name="Zhang X."/>
            <person name="Misra M."/>
            <person name="Detter J.C."/>
            <person name="Tapia R."/>
            <person name="Han C."/>
            <person name="Land M."/>
            <person name="Hauser L."/>
            <person name="Markowitz V."/>
            <person name="Cheng J.-F."/>
            <person name="Hugenholtz P."/>
            <person name="Woyke T."/>
            <person name="Wu D."/>
            <person name="Tindall B."/>
            <person name="Faehrich R."/>
            <person name="Brambilla E."/>
            <person name="Klenk H.-P."/>
            <person name="Eisen J.A."/>
        </authorList>
    </citation>
    <scope>NUCLEOTIDE SEQUENCE [LARGE SCALE GENOMIC DNA]</scope>
    <source>
        <strain evidence="2">ATCC 29530 / DSM 19594 / LMG 11500 / NCIMB 11436 / LSU 4</strain>
    </source>
</reference>
<dbReference type="KEGG" id="rsi:Runsl_2264"/>
<proteinExistence type="predicted"/>
<organism evidence="1 2">
    <name type="scientific">Runella slithyformis (strain ATCC 29530 / DSM 19594 / LMG 11500 / NCIMB 11436 / LSU 4)</name>
    <dbReference type="NCBI Taxonomy" id="761193"/>
    <lineage>
        <taxon>Bacteria</taxon>
        <taxon>Pseudomonadati</taxon>
        <taxon>Bacteroidota</taxon>
        <taxon>Cytophagia</taxon>
        <taxon>Cytophagales</taxon>
        <taxon>Spirosomataceae</taxon>
        <taxon>Runella</taxon>
    </lineage>
</organism>
<evidence type="ECO:0000313" key="1">
    <source>
        <dbReference type="EMBL" id="AEI48676.1"/>
    </source>
</evidence>
<protein>
    <submittedName>
        <fullName evidence="1">XisI protein</fullName>
    </submittedName>
</protein>
<accession>A0A7U3ZK24</accession>
<dbReference type="AlphaFoldDB" id="A0A7U3ZK24"/>
<dbReference type="CDD" id="cd16382">
    <property type="entry name" value="XisI-like"/>
    <property type="match status" value="1"/>
</dbReference>
<evidence type="ECO:0000313" key="2">
    <source>
        <dbReference type="Proteomes" id="UP000000493"/>
    </source>
</evidence>
<sequence>MEKLKQYQTILCELVENFAQTPFSVQPNLENQAITDTVHNHFQVVTLGWENNKFVFETVLHFDIKDGKIWIQQNWTDILIDEELIRRGVNKEDIILGFLPPYAREYAQLTA</sequence>
<keyword evidence="2" id="KW-1185">Reference proteome</keyword>